<dbReference type="AlphaFoldDB" id="A0AAD5WCU9"/>
<evidence type="ECO:0000313" key="4">
    <source>
        <dbReference type="Proteomes" id="UP001210211"/>
    </source>
</evidence>
<evidence type="ECO:0000313" key="3">
    <source>
        <dbReference type="EMBL" id="KAJ3684633.1"/>
    </source>
</evidence>
<accession>A0AAD5WCU9</accession>
<feature type="compositionally biased region" description="Low complexity" evidence="1">
    <location>
        <begin position="1"/>
        <end position="11"/>
    </location>
</feature>
<dbReference type="InterPro" id="IPR024752">
    <property type="entry name" value="Myb/SANT-like_dom"/>
</dbReference>
<feature type="domain" description="Myb/SANT-like" evidence="2">
    <location>
        <begin position="82"/>
        <end position="178"/>
    </location>
</feature>
<comment type="caution">
    <text evidence="3">The sequence shown here is derived from an EMBL/GenBank/DDBJ whole genome shotgun (WGS) entry which is preliminary data.</text>
</comment>
<feature type="region of interest" description="Disordered" evidence="1">
    <location>
        <begin position="1"/>
        <end position="35"/>
    </location>
</feature>
<sequence>MFAVPFSNPNSNPNPNPDLNPELNPNSGIDPSFDTEERIDSLEVAREQPLPRPDYGVTMGRRKKYSHPTNMNSSGKSEMVCWTPLMDEALIEAFVRQETLGNRASTGTFTSQAYDNIMRDLCGKFRDRPLDKERVKNRIKYIKRNFGPCYDIFKNGIEGFTWNPATKLWTAEPESWDRLIEVHPEAVEWMSKPVPHYDKLSLLFRPDREAVDYPERRKRDNSTEDNQIEGTEVMDGVTFEGLDGLNNLEGESCSSKKRARKANKDQANVMILREGLDKIAEAITKSTAELVKSRQRLPIPEGQMWDLLVELGFEESVISTVYIFLIERPHMVAALLGCPQHRRKDVLIQMAFGASSAIPPPK</sequence>
<reference evidence="3 4" key="1">
    <citation type="journal article" date="2022" name="Cell">
        <title>Repeat-based holocentromeres influence genome architecture and karyotype evolution.</title>
        <authorList>
            <person name="Hofstatter P.G."/>
            <person name="Thangavel G."/>
            <person name="Lux T."/>
            <person name="Neumann P."/>
            <person name="Vondrak T."/>
            <person name="Novak P."/>
            <person name="Zhang M."/>
            <person name="Costa L."/>
            <person name="Castellani M."/>
            <person name="Scott A."/>
            <person name="Toegelov H."/>
            <person name="Fuchs J."/>
            <person name="Mata-Sucre Y."/>
            <person name="Dias Y."/>
            <person name="Vanzela A.L.L."/>
            <person name="Huettel B."/>
            <person name="Almeida C.C.S."/>
            <person name="Simkova H."/>
            <person name="Souza G."/>
            <person name="Pedrosa-Harand A."/>
            <person name="Macas J."/>
            <person name="Mayer K.F.X."/>
            <person name="Houben A."/>
            <person name="Marques A."/>
        </authorList>
    </citation>
    <scope>NUCLEOTIDE SEQUENCE [LARGE SCALE GENOMIC DNA]</scope>
    <source>
        <strain evidence="3">RhyTen1mFocal</strain>
    </source>
</reference>
<gene>
    <name evidence="3" type="ORF">LUZ61_013797</name>
</gene>
<evidence type="ECO:0000256" key="1">
    <source>
        <dbReference type="SAM" id="MobiDB-lite"/>
    </source>
</evidence>
<name>A0AAD5WCU9_9POAL</name>
<dbReference type="PANTHER" id="PTHR46929">
    <property type="entry name" value="EXPRESSED PROTEIN"/>
    <property type="match status" value="1"/>
</dbReference>
<proteinExistence type="predicted"/>
<organism evidence="3 4">
    <name type="scientific">Rhynchospora tenuis</name>
    <dbReference type="NCBI Taxonomy" id="198213"/>
    <lineage>
        <taxon>Eukaryota</taxon>
        <taxon>Viridiplantae</taxon>
        <taxon>Streptophyta</taxon>
        <taxon>Embryophyta</taxon>
        <taxon>Tracheophyta</taxon>
        <taxon>Spermatophyta</taxon>
        <taxon>Magnoliopsida</taxon>
        <taxon>Liliopsida</taxon>
        <taxon>Poales</taxon>
        <taxon>Cyperaceae</taxon>
        <taxon>Cyperoideae</taxon>
        <taxon>Rhynchosporeae</taxon>
        <taxon>Rhynchospora</taxon>
    </lineage>
</organism>
<keyword evidence="4" id="KW-1185">Reference proteome</keyword>
<dbReference type="EMBL" id="JAMRDG010000002">
    <property type="protein sequence ID" value="KAJ3684633.1"/>
    <property type="molecule type" value="Genomic_DNA"/>
</dbReference>
<dbReference type="Proteomes" id="UP001210211">
    <property type="component" value="Unassembled WGS sequence"/>
</dbReference>
<dbReference type="Pfam" id="PF12776">
    <property type="entry name" value="Myb_DNA-bind_3"/>
    <property type="match status" value="1"/>
</dbReference>
<protein>
    <recommendedName>
        <fullName evidence="2">Myb/SANT-like domain-containing protein</fullName>
    </recommendedName>
</protein>
<feature type="region of interest" description="Disordered" evidence="1">
    <location>
        <begin position="50"/>
        <end position="73"/>
    </location>
</feature>
<dbReference type="PANTHER" id="PTHR46929:SF13">
    <property type="entry name" value="MYB_SANT-LIKE DNA-BINDING DOMAIN PROTEIN"/>
    <property type="match status" value="1"/>
</dbReference>
<evidence type="ECO:0000259" key="2">
    <source>
        <dbReference type="Pfam" id="PF12776"/>
    </source>
</evidence>